<evidence type="ECO:0000256" key="2">
    <source>
        <dbReference type="ARBA" id="ARBA00022692"/>
    </source>
</evidence>
<feature type="transmembrane region" description="Helical" evidence="7">
    <location>
        <begin position="488"/>
        <end position="508"/>
    </location>
</feature>
<dbReference type="GO" id="GO:0016020">
    <property type="term" value="C:membrane"/>
    <property type="evidence" value="ECO:0007669"/>
    <property type="project" value="UniProtKB-SubCell"/>
</dbReference>
<protein>
    <submittedName>
        <fullName evidence="9">ATP-binding cassette sub-family H member 11</fullName>
    </submittedName>
    <submittedName>
        <fullName evidence="10">ATP-binding cassette transporter</fullName>
    </submittedName>
</protein>
<keyword evidence="5 7" id="KW-1133">Transmembrane helix</keyword>
<dbReference type="Gene3D" id="3.40.50.300">
    <property type="entry name" value="P-loop containing nucleotide triphosphate hydrolases"/>
    <property type="match status" value="1"/>
</dbReference>
<organism evidence="9">
    <name type="scientific">Diaphorina citri</name>
    <name type="common">Asian citrus psyllid</name>
    <dbReference type="NCBI Taxonomy" id="121845"/>
    <lineage>
        <taxon>Eukaryota</taxon>
        <taxon>Metazoa</taxon>
        <taxon>Ecdysozoa</taxon>
        <taxon>Arthropoda</taxon>
        <taxon>Hexapoda</taxon>
        <taxon>Insecta</taxon>
        <taxon>Pterygota</taxon>
        <taxon>Neoptera</taxon>
        <taxon>Paraneoptera</taxon>
        <taxon>Hemiptera</taxon>
        <taxon>Sternorrhyncha</taxon>
        <taxon>Psylloidea</taxon>
        <taxon>Psyllidae</taxon>
        <taxon>Diaphorininae</taxon>
        <taxon>Diaphorina</taxon>
    </lineage>
</organism>
<keyword evidence="4 9" id="KW-0067">ATP-binding</keyword>
<dbReference type="PANTHER" id="PTHR43038">
    <property type="entry name" value="ATP-BINDING CASSETTE, SUB-FAMILY H, MEMBER 1"/>
    <property type="match status" value="1"/>
</dbReference>
<evidence type="ECO:0000259" key="8">
    <source>
        <dbReference type="PROSITE" id="PS50893"/>
    </source>
</evidence>
<feature type="transmembrane region" description="Helical" evidence="7">
    <location>
        <begin position="528"/>
        <end position="555"/>
    </location>
</feature>
<keyword evidence="2 7" id="KW-0812">Transmembrane</keyword>
<dbReference type="OrthoDB" id="422637at2759"/>
<dbReference type="SMART" id="SM00382">
    <property type="entry name" value="AAA"/>
    <property type="match status" value="1"/>
</dbReference>
<keyword evidence="6 7" id="KW-0472">Membrane</keyword>
<dbReference type="AlphaFoldDB" id="A0A3R5SLI3"/>
<dbReference type="Pfam" id="PF12698">
    <property type="entry name" value="ABC2_membrane_3"/>
    <property type="match status" value="1"/>
</dbReference>
<accession>A0A3R5SLI3</accession>
<sequence>MTVFKDEADTSAIVIRNAFKSYGTHPVLKGLNLTVQKSTIYGLLGPSGCGKTTLLSCIVNRLRLDHGSISLSARTVRDIGYMPQDVCLHTELSIKEIFYYYGYIYGLTDKQIKYKMAELLSFLELPNQNRICTSLSGGQQRRVSFAVSLIHDPKILILDEPTVGLDPVLSFSIWQRLIDMSRMGKTIVITTHYIEEARQADAVGLMRSGALLAEDSPSYLLEYYNCSTLEDVFLYLCEQDQNNNASKQTNVPASCDKLRSLPNVEESTVLVGKRFSYNRFKAQVLKNLYQIRRNVEITLFMFVLPIVICVFFNMAIGHDPTNLRVAFVNDETYSCYNVTYKGCALTEKIYASCQFLEELRNKSFSLIQYNSTEEAQLAMYHNHVWGALHFAPNYTRSVVERINHGQHTKSATLDFGSLNFWIDRSDKYISTLVQRDVVISLMETINKILEPCAAKIKVSPKIVANPIRFHQAIYGTNEPTFSHFATPAALCIIIFYLPVIFTGAIINGEKEGGVIERVMAAGMSFFEVAIAHSAVQFVMMVIQALEMMVVMYIVFDNPYNGSVMTGLALLLVVGCGGSVFGFILAVLSKNLAGACFFGIGSNFLLMCVCGFIWPAEGAHYLLRMVNSYFPLTLAATAMRSLTIRGWGITHPVIYMGFVSSVVWLVVFIAIAYLVLKIRDDIWRQK</sequence>
<feature type="transmembrane region" description="Helical" evidence="7">
    <location>
        <begin position="652"/>
        <end position="675"/>
    </location>
</feature>
<dbReference type="Pfam" id="PF00005">
    <property type="entry name" value="ABC_tran"/>
    <property type="match status" value="1"/>
</dbReference>
<feature type="domain" description="ABC transporter" evidence="8">
    <location>
        <begin position="13"/>
        <end position="233"/>
    </location>
</feature>
<dbReference type="InterPro" id="IPR003593">
    <property type="entry name" value="AAA+_ATPase"/>
</dbReference>
<evidence type="ECO:0000313" key="9">
    <source>
        <dbReference type="EMBL" id="QAA95944.1"/>
    </source>
</evidence>
<evidence type="ECO:0000256" key="1">
    <source>
        <dbReference type="ARBA" id="ARBA00004141"/>
    </source>
</evidence>
<comment type="subcellular location">
    <subcellularLocation>
        <location evidence="1">Membrane</location>
        <topology evidence="1">Multi-pass membrane protein</topology>
    </subcellularLocation>
</comment>
<name>A0A3R5SLI3_DIACI</name>
<keyword evidence="3" id="KW-0547">Nucleotide-binding</keyword>
<dbReference type="GO" id="GO:0140359">
    <property type="term" value="F:ABC-type transporter activity"/>
    <property type="evidence" value="ECO:0007669"/>
    <property type="project" value="InterPro"/>
</dbReference>
<gene>
    <name evidence="9" type="primary">ABCH11</name>
    <name evidence="10" type="synonym">ABCH3</name>
</gene>
<feature type="transmembrane region" description="Helical" evidence="7">
    <location>
        <begin position="297"/>
        <end position="316"/>
    </location>
</feature>
<dbReference type="GO" id="GO:0016887">
    <property type="term" value="F:ATP hydrolysis activity"/>
    <property type="evidence" value="ECO:0007669"/>
    <property type="project" value="InterPro"/>
</dbReference>
<proteinExistence type="evidence at transcript level"/>
<dbReference type="GO" id="GO:0005524">
    <property type="term" value="F:ATP binding"/>
    <property type="evidence" value="ECO:0007669"/>
    <property type="project" value="UniProtKB-KW"/>
</dbReference>
<evidence type="ECO:0000256" key="6">
    <source>
        <dbReference type="ARBA" id="ARBA00023136"/>
    </source>
</evidence>
<dbReference type="PROSITE" id="PS50893">
    <property type="entry name" value="ABC_TRANSPORTER_2"/>
    <property type="match status" value="1"/>
</dbReference>
<dbReference type="SUPFAM" id="SSF52540">
    <property type="entry name" value="P-loop containing nucleoside triphosphate hydrolases"/>
    <property type="match status" value="1"/>
</dbReference>
<evidence type="ECO:0000256" key="4">
    <source>
        <dbReference type="ARBA" id="ARBA00022840"/>
    </source>
</evidence>
<feature type="transmembrane region" description="Helical" evidence="7">
    <location>
        <begin position="591"/>
        <end position="613"/>
    </location>
</feature>
<evidence type="ECO:0000256" key="3">
    <source>
        <dbReference type="ARBA" id="ARBA00022741"/>
    </source>
</evidence>
<dbReference type="EMBL" id="MK334166">
    <property type="protein sequence ID" value="QER78519.1"/>
    <property type="molecule type" value="mRNA"/>
</dbReference>
<evidence type="ECO:0000256" key="5">
    <source>
        <dbReference type="ARBA" id="ARBA00022989"/>
    </source>
</evidence>
<dbReference type="PROSITE" id="PS00211">
    <property type="entry name" value="ABC_TRANSPORTER_1"/>
    <property type="match status" value="1"/>
</dbReference>
<feature type="transmembrane region" description="Helical" evidence="7">
    <location>
        <begin position="567"/>
        <end position="585"/>
    </location>
</feature>
<dbReference type="InterPro" id="IPR027417">
    <property type="entry name" value="P-loop_NTPase"/>
</dbReference>
<dbReference type="InterPro" id="IPR013525">
    <property type="entry name" value="ABC2_TM"/>
</dbReference>
<reference evidence="10" key="2">
    <citation type="submission" date="2018-12" db="EMBL/GenBank/DDBJ databases">
        <authorList>
            <person name="Liu X."/>
        </authorList>
    </citation>
    <scope>NUCLEOTIDE SEQUENCE</scope>
</reference>
<reference evidence="9" key="1">
    <citation type="submission" date="2018-04" db="EMBL/GenBank/DDBJ databases">
        <title>The ABC transporter gene family of Asian Citrus Psyllid, Diaphorina citri.</title>
        <authorList>
            <person name="Wang Z."/>
            <person name="Zeng X."/>
        </authorList>
    </citation>
    <scope>NUCLEOTIDE SEQUENCE</scope>
</reference>
<evidence type="ECO:0000256" key="7">
    <source>
        <dbReference type="SAM" id="Phobius"/>
    </source>
</evidence>
<dbReference type="PANTHER" id="PTHR43038:SF3">
    <property type="entry name" value="ABC TRANSPORTER G FAMILY MEMBER 20 ISOFORM X1"/>
    <property type="match status" value="1"/>
</dbReference>
<dbReference type="InterPro" id="IPR017871">
    <property type="entry name" value="ABC_transporter-like_CS"/>
</dbReference>
<evidence type="ECO:0000313" key="10">
    <source>
        <dbReference type="EMBL" id="QER78519.1"/>
    </source>
</evidence>
<dbReference type="EMBL" id="MH172537">
    <property type="protein sequence ID" value="QAA95944.1"/>
    <property type="molecule type" value="mRNA"/>
</dbReference>
<dbReference type="CDD" id="cd03230">
    <property type="entry name" value="ABC_DR_subfamily_A"/>
    <property type="match status" value="1"/>
</dbReference>
<dbReference type="InterPro" id="IPR003439">
    <property type="entry name" value="ABC_transporter-like_ATP-bd"/>
</dbReference>